<feature type="transmembrane region" description="Helical" evidence="1">
    <location>
        <begin position="14"/>
        <end position="35"/>
    </location>
</feature>
<dbReference type="HOGENOM" id="CLU_108843_0_0_9"/>
<dbReference type="RefSeq" id="WP_014905322.1">
    <property type="nucleotide sequence ID" value="NC_018515.1"/>
</dbReference>
<dbReference type="STRING" id="768704.Desmer_4616"/>
<keyword evidence="3" id="KW-1185">Reference proteome</keyword>
<dbReference type="KEGG" id="dmi:Desmer_4616"/>
<dbReference type="eggNOG" id="ENOG50332HY">
    <property type="taxonomic scope" value="Bacteria"/>
</dbReference>
<keyword evidence="1" id="KW-1133">Transmembrane helix</keyword>
<dbReference type="AlphaFoldDB" id="J7J581"/>
<proteinExistence type="predicted"/>
<gene>
    <name evidence="2" type="ordered locus">Desmer_4616</name>
</gene>
<dbReference type="EMBL" id="CP003629">
    <property type="protein sequence ID" value="AFQ46418.1"/>
    <property type="molecule type" value="Genomic_DNA"/>
</dbReference>
<keyword evidence="1" id="KW-0472">Membrane</keyword>
<evidence type="ECO:0000313" key="3">
    <source>
        <dbReference type="Proteomes" id="UP000005262"/>
    </source>
</evidence>
<evidence type="ECO:0000313" key="2">
    <source>
        <dbReference type="EMBL" id="AFQ46418.1"/>
    </source>
</evidence>
<reference evidence="2 3" key="1">
    <citation type="journal article" date="2012" name="J. Bacteriol.">
        <title>Complete genome sequences of Desulfosporosinus orientis DSM765T, Desulfosporosinus youngiae DSM17734T, Desulfosporosinus meridiei DSM13257T, and Desulfosporosinus acidiphilus DSM22704T.</title>
        <authorList>
            <person name="Pester M."/>
            <person name="Brambilla E."/>
            <person name="Alazard D."/>
            <person name="Rattei T."/>
            <person name="Weinmaier T."/>
            <person name="Han J."/>
            <person name="Lucas S."/>
            <person name="Lapidus A."/>
            <person name="Cheng J.F."/>
            <person name="Goodwin L."/>
            <person name="Pitluck S."/>
            <person name="Peters L."/>
            <person name="Ovchinnikova G."/>
            <person name="Teshima H."/>
            <person name="Detter J.C."/>
            <person name="Han C.S."/>
            <person name="Tapia R."/>
            <person name="Land M.L."/>
            <person name="Hauser L."/>
            <person name="Kyrpides N.C."/>
            <person name="Ivanova N.N."/>
            <person name="Pagani I."/>
            <person name="Huntmann M."/>
            <person name="Wei C.L."/>
            <person name="Davenport K.W."/>
            <person name="Daligault H."/>
            <person name="Chain P.S."/>
            <person name="Chen A."/>
            <person name="Mavromatis K."/>
            <person name="Markowitz V."/>
            <person name="Szeto E."/>
            <person name="Mikhailova N."/>
            <person name="Pati A."/>
            <person name="Wagner M."/>
            <person name="Woyke T."/>
            <person name="Ollivier B."/>
            <person name="Klenk H.P."/>
            <person name="Spring S."/>
            <person name="Loy A."/>
        </authorList>
    </citation>
    <scope>NUCLEOTIDE SEQUENCE [LARGE SCALE GENOMIC DNA]</scope>
    <source>
        <strain evidence="3">ATCC BAA-275 / DSM 13257 / NCIMB 13706 / S10</strain>
    </source>
</reference>
<name>J7J581_DESMD</name>
<reference evidence="3" key="2">
    <citation type="submission" date="2012-08" db="EMBL/GenBank/DDBJ databases">
        <title>Finished genome of Desulfosporosinus meridiei DSM 13257.</title>
        <authorList>
            <person name="Huntemann M."/>
            <person name="Wei C.-L."/>
            <person name="Han J."/>
            <person name="Detter J.C."/>
            <person name="Han C."/>
            <person name="Davenport K."/>
            <person name="Daligault H."/>
            <person name="Erkkila T."/>
            <person name="Gu W."/>
            <person name="Munk A.C.C."/>
            <person name="Teshima H."/>
            <person name="Xu Y."/>
            <person name="Chain P."/>
            <person name="Tapia R."/>
            <person name="Chen A."/>
            <person name="Krypides N."/>
            <person name="Mavromatis K."/>
            <person name="Markowitz V."/>
            <person name="Szeto E."/>
            <person name="Ivanova N."/>
            <person name="Mikhailova N."/>
            <person name="Ovchinnikova G."/>
            <person name="Pagani I."/>
            <person name="Pati A."/>
            <person name="Goodwin L."/>
            <person name="Peters L."/>
            <person name="Pitluck S."/>
            <person name="Woyke T."/>
            <person name="Pester M."/>
            <person name="Spring S."/>
            <person name="Ollivier B."/>
            <person name="Rattei T."/>
            <person name="Klenk H.-P."/>
            <person name="Wagner M."/>
            <person name="Loy A."/>
        </authorList>
    </citation>
    <scope>NUCLEOTIDE SEQUENCE [LARGE SCALE GENOMIC DNA]</scope>
    <source>
        <strain evidence="3">ATCC BAA-275 / DSM 13257 / NCIMB 13706 / S10</strain>
    </source>
</reference>
<organism evidence="2 3">
    <name type="scientific">Desulfosporosinus meridiei (strain ATCC BAA-275 / DSM 13257 / KCTC 12902 / NCIMB 13706 / S10)</name>
    <dbReference type="NCBI Taxonomy" id="768704"/>
    <lineage>
        <taxon>Bacteria</taxon>
        <taxon>Bacillati</taxon>
        <taxon>Bacillota</taxon>
        <taxon>Clostridia</taxon>
        <taxon>Eubacteriales</taxon>
        <taxon>Desulfitobacteriaceae</taxon>
        <taxon>Desulfosporosinus</taxon>
    </lineage>
</organism>
<feature type="transmembrane region" description="Helical" evidence="1">
    <location>
        <begin position="47"/>
        <end position="71"/>
    </location>
</feature>
<protein>
    <submittedName>
        <fullName evidence="2">Uncharacterized protein</fullName>
    </submittedName>
</protein>
<sequence length="209" mass="23285">MENGSENQKLSALYSWWAIILFLFLFFPIGLYLIFKRISLDKKTLYPYSIAKVIGWIFVFIGSTGVISTYSSTSQNFVGKTAAIMFLIGGITLIIWGVKLQKQSLRYSKYSALIIDQNISSLDNIASATSLNYDEVKKDLQKMLSKNYFIGAYINESSGEILLPKSKANRTYNQSSSEKVPIVCKSCGANNIVIAGRVSECEYCGSPIN</sequence>
<accession>J7J581</accession>
<keyword evidence="1" id="KW-0812">Transmembrane</keyword>
<feature type="transmembrane region" description="Helical" evidence="1">
    <location>
        <begin position="77"/>
        <end position="98"/>
    </location>
</feature>
<dbReference type="OrthoDB" id="1864001at2"/>
<dbReference type="Proteomes" id="UP000005262">
    <property type="component" value="Chromosome"/>
</dbReference>
<evidence type="ECO:0000256" key="1">
    <source>
        <dbReference type="SAM" id="Phobius"/>
    </source>
</evidence>